<evidence type="ECO:0000313" key="2">
    <source>
        <dbReference type="EMBL" id="SEV96441.1"/>
    </source>
</evidence>
<dbReference type="AlphaFoldDB" id="A0A1I0N5P1"/>
<accession>A0A1I0N5P1</accession>
<sequence>MLLCTGCGSSVTVTTEQNDLIAEYVSGVLLKYSFEDEWQYTKLKKAQKGTSTSTSSTVKSSTNSTASKANSTNIATSSGNATNTATSSGNSTNTATSSGNSTKSTISNGSTSTTSDPMEMLIEGLGIKGAKITYTNYVVGATYPQGDLVLCVPASTGQKVVAIEFEISNPTATAIVCNTASSKLGMKLLINNEAGISESVTILKNDLINLKNITINPGATYKAVALFMVPDSKANSISSLSISVAVNGGSAASKKLD</sequence>
<protein>
    <recommendedName>
        <fullName evidence="4">DUF4352 domain-containing protein</fullName>
    </recommendedName>
</protein>
<reference evidence="2 3" key="1">
    <citation type="submission" date="2016-10" db="EMBL/GenBank/DDBJ databases">
        <authorList>
            <person name="de Groot N.N."/>
        </authorList>
    </citation>
    <scope>NUCLEOTIDE SEQUENCE [LARGE SCALE GENOMIC DNA]</scope>
    <source>
        <strain evidence="2 3">DSM 9179</strain>
    </source>
</reference>
<feature type="compositionally biased region" description="Low complexity" evidence="1">
    <location>
        <begin position="51"/>
        <end position="115"/>
    </location>
</feature>
<gene>
    <name evidence="2" type="ORF">SAMN05421659_102397</name>
</gene>
<dbReference type="EMBL" id="FOJI01000002">
    <property type="protein sequence ID" value="SEV96441.1"/>
    <property type="molecule type" value="Genomic_DNA"/>
</dbReference>
<evidence type="ECO:0008006" key="4">
    <source>
        <dbReference type="Google" id="ProtNLM"/>
    </source>
</evidence>
<evidence type="ECO:0000256" key="1">
    <source>
        <dbReference type="SAM" id="MobiDB-lite"/>
    </source>
</evidence>
<evidence type="ECO:0000313" key="3">
    <source>
        <dbReference type="Proteomes" id="UP000199701"/>
    </source>
</evidence>
<proteinExistence type="predicted"/>
<dbReference type="Proteomes" id="UP000199701">
    <property type="component" value="Unassembled WGS sequence"/>
</dbReference>
<feature type="region of interest" description="Disordered" evidence="1">
    <location>
        <begin position="51"/>
        <end position="117"/>
    </location>
</feature>
<keyword evidence="3" id="KW-1185">Reference proteome</keyword>
<name>A0A1I0N5P1_9FIRM</name>
<organism evidence="2 3">
    <name type="scientific">[Clostridium] fimetarium</name>
    <dbReference type="NCBI Taxonomy" id="99656"/>
    <lineage>
        <taxon>Bacteria</taxon>
        <taxon>Bacillati</taxon>
        <taxon>Bacillota</taxon>
        <taxon>Clostridia</taxon>
        <taxon>Lachnospirales</taxon>
        <taxon>Lachnospiraceae</taxon>
    </lineage>
</organism>